<comment type="function">
    <text evidence="1">Part of the ABC transporter FtsEX involved in cellular division. Important for assembly or stability of the septal ring.</text>
</comment>
<dbReference type="GO" id="GO:0005886">
    <property type="term" value="C:plasma membrane"/>
    <property type="evidence" value="ECO:0007669"/>
    <property type="project" value="UniProtKB-ARBA"/>
</dbReference>
<organism evidence="7 8">
    <name type="scientific">Desulforhabdus amnigena</name>
    <dbReference type="NCBI Taxonomy" id="40218"/>
    <lineage>
        <taxon>Bacteria</taxon>
        <taxon>Pseudomonadati</taxon>
        <taxon>Thermodesulfobacteriota</taxon>
        <taxon>Syntrophobacteria</taxon>
        <taxon>Syntrophobacterales</taxon>
        <taxon>Syntrophobacteraceae</taxon>
        <taxon>Desulforhabdus</taxon>
    </lineage>
</organism>
<keyword evidence="7" id="KW-0132">Cell division</keyword>
<evidence type="ECO:0000259" key="6">
    <source>
        <dbReference type="PROSITE" id="PS50893"/>
    </source>
</evidence>
<dbReference type="AlphaFoldDB" id="A0A9W6FW04"/>
<evidence type="ECO:0000256" key="1">
    <source>
        <dbReference type="ARBA" id="ARBA00002579"/>
    </source>
</evidence>
<sequence>MIQCLHVFKTYDSPNPVLQDINLEIFQGDFVFLLGKSGSGKSTFLKALFGLTPLDRGHIFIEGKDISQLTPREVPYFRREVGTVFQDFKLLTHKSVFKNVALPLEIVGRDDLFIQKRVHTILSDLNLDQKADVPCGHLSAAEQQRVAIARAVVNDPVIFLGDEPTASLDAQEVRQVLRLLDDMRIIGTTVVLTTHNASLPAMVPQSRVVVLHQGRLIEQTASSPSS</sequence>
<evidence type="ECO:0000256" key="4">
    <source>
        <dbReference type="ARBA" id="ARBA00022741"/>
    </source>
</evidence>
<accession>A0A9W6FW04</accession>
<keyword evidence="5 7" id="KW-0067">ATP-binding</keyword>
<comment type="caution">
    <text evidence="7">The sequence shown here is derived from an EMBL/GenBank/DDBJ whole genome shotgun (WGS) entry which is preliminary data.</text>
</comment>
<evidence type="ECO:0000313" key="8">
    <source>
        <dbReference type="Proteomes" id="UP001144372"/>
    </source>
</evidence>
<dbReference type="GO" id="GO:0005524">
    <property type="term" value="F:ATP binding"/>
    <property type="evidence" value="ECO:0007669"/>
    <property type="project" value="UniProtKB-KW"/>
</dbReference>
<name>A0A9W6FW04_9BACT</name>
<dbReference type="SUPFAM" id="SSF52540">
    <property type="entry name" value="P-loop containing nucleoside triphosphate hydrolases"/>
    <property type="match status" value="1"/>
</dbReference>
<dbReference type="Gene3D" id="3.40.50.300">
    <property type="entry name" value="P-loop containing nucleotide triphosphate hydrolases"/>
    <property type="match status" value="1"/>
</dbReference>
<dbReference type="Pfam" id="PF00005">
    <property type="entry name" value="ABC_tran"/>
    <property type="match status" value="1"/>
</dbReference>
<gene>
    <name evidence="7" type="primary">ftsE</name>
    <name evidence="7" type="ORF">DAMNIGENAA_32760</name>
</gene>
<dbReference type="InterPro" id="IPR015854">
    <property type="entry name" value="ABC_transpr_LolD-like"/>
</dbReference>
<protein>
    <recommendedName>
        <fullName evidence="3">Cell division ATP-binding protein FtsE</fullName>
    </recommendedName>
</protein>
<feature type="domain" description="ABC transporter" evidence="6">
    <location>
        <begin position="2"/>
        <end position="226"/>
    </location>
</feature>
<dbReference type="SMART" id="SM00382">
    <property type="entry name" value="AAA"/>
    <property type="match status" value="1"/>
</dbReference>
<comment type="similarity">
    <text evidence="2">Belongs to the ABC transporter superfamily.</text>
</comment>
<keyword evidence="7" id="KW-0131">Cell cycle</keyword>
<proteinExistence type="inferred from homology"/>
<dbReference type="EMBL" id="BSDR01000001">
    <property type="protein sequence ID" value="GLI35843.1"/>
    <property type="molecule type" value="Genomic_DNA"/>
</dbReference>
<keyword evidence="8" id="KW-1185">Reference proteome</keyword>
<evidence type="ECO:0000313" key="7">
    <source>
        <dbReference type="EMBL" id="GLI35843.1"/>
    </source>
</evidence>
<dbReference type="GO" id="GO:0016887">
    <property type="term" value="F:ATP hydrolysis activity"/>
    <property type="evidence" value="ECO:0007669"/>
    <property type="project" value="InterPro"/>
</dbReference>
<dbReference type="PANTHER" id="PTHR24220">
    <property type="entry name" value="IMPORT ATP-BINDING PROTEIN"/>
    <property type="match status" value="1"/>
</dbReference>
<dbReference type="GO" id="GO:0051301">
    <property type="term" value="P:cell division"/>
    <property type="evidence" value="ECO:0007669"/>
    <property type="project" value="UniProtKB-KW"/>
</dbReference>
<keyword evidence="4" id="KW-0547">Nucleotide-binding</keyword>
<dbReference type="PANTHER" id="PTHR24220:SF470">
    <property type="entry name" value="CELL DIVISION ATP-BINDING PROTEIN FTSE"/>
    <property type="match status" value="1"/>
</dbReference>
<dbReference type="InterPro" id="IPR003439">
    <property type="entry name" value="ABC_transporter-like_ATP-bd"/>
</dbReference>
<dbReference type="Proteomes" id="UP001144372">
    <property type="component" value="Unassembled WGS sequence"/>
</dbReference>
<evidence type="ECO:0000256" key="3">
    <source>
        <dbReference type="ARBA" id="ARBA00020019"/>
    </source>
</evidence>
<dbReference type="GO" id="GO:0022857">
    <property type="term" value="F:transmembrane transporter activity"/>
    <property type="evidence" value="ECO:0007669"/>
    <property type="project" value="TreeGrafter"/>
</dbReference>
<dbReference type="InterPro" id="IPR027417">
    <property type="entry name" value="P-loop_NTPase"/>
</dbReference>
<dbReference type="PROSITE" id="PS50893">
    <property type="entry name" value="ABC_TRANSPORTER_2"/>
    <property type="match status" value="1"/>
</dbReference>
<evidence type="ECO:0000256" key="2">
    <source>
        <dbReference type="ARBA" id="ARBA00005417"/>
    </source>
</evidence>
<dbReference type="InterPro" id="IPR003593">
    <property type="entry name" value="AAA+_ATPase"/>
</dbReference>
<reference evidence="7" key="1">
    <citation type="submission" date="2022-12" db="EMBL/GenBank/DDBJ databases">
        <title>Reference genome sequencing for broad-spectrum identification of bacterial and archaeal isolates by mass spectrometry.</title>
        <authorList>
            <person name="Sekiguchi Y."/>
            <person name="Tourlousse D.M."/>
        </authorList>
    </citation>
    <scope>NUCLEOTIDE SEQUENCE</scope>
    <source>
        <strain evidence="7">ASRB1</strain>
    </source>
</reference>
<evidence type="ECO:0000256" key="5">
    <source>
        <dbReference type="ARBA" id="ARBA00022840"/>
    </source>
</evidence>
<dbReference type="FunFam" id="3.40.50.300:FF:000056">
    <property type="entry name" value="Cell division ATP-binding protein FtsE"/>
    <property type="match status" value="1"/>
</dbReference>